<dbReference type="Pfam" id="PF14322">
    <property type="entry name" value="SusD-like_3"/>
    <property type="match status" value="1"/>
</dbReference>
<sequence>MKLFNKKSKTIFTAVLGLSLTFSTVSCVQDLEREPITDTTSANLFKDFKNYPLLLAKLYGAQAVGGQQGGDGMSDISGIDGGFSSYMRQLYTMQVITTDEAKIAWQDGTLPQMNTMSWTASNEFIAAIYYRLYGEIALCNEFIKNTTDEKLAANGITGEDLTEAKYMRGEARFLRALAYYNALDLFGNVPFVDENTGTALPERIVRADLFNWLETETKALEAELKNPKSNEYGRADKAAAWMLLSRLYLNAKVYTGTEKNNDVITYTNKIIGSGYSLKSDYGSLFMADNHVNNPEVIFSINYDGLKTQTYGGTTFLIHAAVGGSMPVSYYGINGGWGGMRVTKSFVSLFPADGSDRRGRFYTDGQTLEINDLGNFKNGYGFTKYRNIRFSDGKAGSDTTGNFVDADIPFFRLGDVYLMYAEATLRGGNGNMASALQYVNALRARAGATPVVSMNLDFILSERGREMSWEMTRRSDLIRFGKFTGSSYLWAWKGGAKDGAAVPEYRNLFPIPTNDIIANANLVQNPGY</sequence>
<protein>
    <submittedName>
        <fullName evidence="9">SusD family</fullName>
    </submittedName>
</protein>
<dbReference type="InterPro" id="IPR012944">
    <property type="entry name" value="SusD_RagB_dom"/>
</dbReference>
<dbReference type="RefSeq" id="WP_095073987.1">
    <property type="nucleotide sequence ID" value="NZ_LT906465.1"/>
</dbReference>
<evidence type="ECO:0000256" key="3">
    <source>
        <dbReference type="ARBA" id="ARBA00022729"/>
    </source>
</evidence>
<feature type="chain" id="PRO_5012331201" evidence="6">
    <location>
        <begin position="29"/>
        <end position="527"/>
    </location>
</feature>
<dbReference type="PROSITE" id="PS51257">
    <property type="entry name" value="PROKAR_LIPOPROTEIN"/>
    <property type="match status" value="1"/>
</dbReference>
<evidence type="ECO:0000259" key="8">
    <source>
        <dbReference type="Pfam" id="PF14322"/>
    </source>
</evidence>
<proteinExistence type="inferred from homology"/>
<evidence type="ECO:0000256" key="2">
    <source>
        <dbReference type="ARBA" id="ARBA00006275"/>
    </source>
</evidence>
<dbReference type="Pfam" id="PF07980">
    <property type="entry name" value="SusD_RagB"/>
    <property type="match status" value="1"/>
</dbReference>
<dbReference type="InterPro" id="IPR011990">
    <property type="entry name" value="TPR-like_helical_dom_sf"/>
</dbReference>
<evidence type="ECO:0000256" key="1">
    <source>
        <dbReference type="ARBA" id="ARBA00004442"/>
    </source>
</evidence>
<dbReference type="Gene3D" id="1.25.40.390">
    <property type="match status" value="1"/>
</dbReference>
<evidence type="ECO:0000259" key="7">
    <source>
        <dbReference type="Pfam" id="PF07980"/>
    </source>
</evidence>
<dbReference type="SUPFAM" id="SSF48452">
    <property type="entry name" value="TPR-like"/>
    <property type="match status" value="1"/>
</dbReference>
<comment type="subcellular location">
    <subcellularLocation>
        <location evidence="1">Cell outer membrane</location>
    </subcellularLocation>
</comment>
<evidence type="ECO:0000256" key="4">
    <source>
        <dbReference type="ARBA" id="ARBA00023136"/>
    </source>
</evidence>
<keyword evidence="10" id="KW-1185">Reference proteome</keyword>
<gene>
    <name evidence="9" type="ORF">SAMEA4412677_02653</name>
</gene>
<keyword evidence="4" id="KW-0472">Membrane</keyword>
<evidence type="ECO:0000313" key="9">
    <source>
        <dbReference type="EMBL" id="SNV51269.1"/>
    </source>
</evidence>
<comment type="similarity">
    <text evidence="2">Belongs to the SusD family.</text>
</comment>
<dbReference type="EMBL" id="LT906465">
    <property type="protein sequence ID" value="SNV51269.1"/>
    <property type="molecule type" value="Genomic_DNA"/>
</dbReference>
<evidence type="ECO:0000256" key="6">
    <source>
        <dbReference type="SAM" id="SignalP"/>
    </source>
</evidence>
<evidence type="ECO:0000313" key="10">
    <source>
        <dbReference type="Proteomes" id="UP000215196"/>
    </source>
</evidence>
<accession>A0A239XWB3</accession>
<dbReference type="InterPro" id="IPR033985">
    <property type="entry name" value="SusD-like_N"/>
</dbReference>
<name>A0A239XWB3_9FLAO</name>
<feature type="signal peptide" evidence="6">
    <location>
        <begin position="1"/>
        <end position="28"/>
    </location>
</feature>
<dbReference type="CDD" id="cd08977">
    <property type="entry name" value="SusD"/>
    <property type="match status" value="1"/>
</dbReference>
<dbReference type="Gene3D" id="1.25.40.10">
    <property type="entry name" value="Tetratricopeptide repeat domain"/>
    <property type="match status" value="1"/>
</dbReference>
<evidence type="ECO:0000256" key="5">
    <source>
        <dbReference type="ARBA" id="ARBA00023237"/>
    </source>
</evidence>
<reference evidence="9 10" key="1">
    <citation type="submission" date="2017-06" db="EMBL/GenBank/DDBJ databases">
        <authorList>
            <consortium name="Pathogen Informatics"/>
        </authorList>
    </citation>
    <scope>NUCLEOTIDE SEQUENCE [LARGE SCALE GENOMIC DNA]</scope>
    <source>
        <strain evidence="9 10">NCTC13490</strain>
    </source>
</reference>
<keyword evidence="3 6" id="KW-0732">Signal</keyword>
<organism evidence="9 10">
    <name type="scientific">Chryseobacterium taklimakanense</name>
    <dbReference type="NCBI Taxonomy" id="536441"/>
    <lineage>
        <taxon>Bacteria</taxon>
        <taxon>Pseudomonadati</taxon>
        <taxon>Bacteroidota</taxon>
        <taxon>Flavobacteriia</taxon>
        <taxon>Flavobacteriales</taxon>
        <taxon>Weeksellaceae</taxon>
        <taxon>Chryseobacterium group</taxon>
        <taxon>Chryseobacterium</taxon>
    </lineage>
</organism>
<feature type="domain" description="SusD-like N-terminal" evidence="8">
    <location>
        <begin position="101"/>
        <end position="249"/>
    </location>
</feature>
<keyword evidence="5" id="KW-0998">Cell outer membrane</keyword>
<dbReference type="GO" id="GO:0009279">
    <property type="term" value="C:cell outer membrane"/>
    <property type="evidence" value="ECO:0007669"/>
    <property type="project" value="UniProtKB-SubCell"/>
</dbReference>
<dbReference type="KEGG" id="ctak:4412677_02653"/>
<dbReference type="AlphaFoldDB" id="A0A239XWB3"/>
<dbReference type="Gene3D" id="1.10.3780.10">
    <property type="entry name" value="SusD-like"/>
    <property type="match status" value="1"/>
</dbReference>
<feature type="domain" description="RagB/SusD" evidence="7">
    <location>
        <begin position="370"/>
        <end position="527"/>
    </location>
</feature>
<dbReference type="Proteomes" id="UP000215196">
    <property type="component" value="Chromosome 1"/>
</dbReference>